<dbReference type="FunCoup" id="A0A448YKS1">
    <property type="interactions" value="553"/>
</dbReference>
<dbReference type="Gene3D" id="1.20.120.1150">
    <property type="match status" value="1"/>
</dbReference>
<keyword evidence="3 6" id="KW-0963">Cytoplasm</keyword>
<dbReference type="STRING" id="13370.A0A448YKS1"/>
<keyword evidence="5 6" id="KW-0413">Isomerase</keyword>
<dbReference type="GO" id="GO:0005737">
    <property type="term" value="C:cytoplasm"/>
    <property type="evidence" value="ECO:0007669"/>
    <property type="project" value="UniProtKB-SubCell"/>
</dbReference>
<dbReference type="PIRSF" id="PIRSF016325">
    <property type="entry name" value="Phstyr_phstse_ac"/>
    <property type="match status" value="1"/>
</dbReference>
<dbReference type="InParanoid" id="A0A448YKS1"/>
<evidence type="ECO:0000256" key="4">
    <source>
        <dbReference type="ARBA" id="ARBA00023110"/>
    </source>
</evidence>
<evidence type="ECO:0000256" key="6">
    <source>
        <dbReference type="RuleBase" id="RU361210"/>
    </source>
</evidence>
<proteinExistence type="inferred from homology"/>
<organism evidence="7 8">
    <name type="scientific">Brettanomyces naardenensis</name>
    <name type="common">Yeast</name>
    <dbReference type="NCBI Taxonomy" id="13370"/>
    <lineage>
        <taxon>Eukaryota</taxon>
        <taxon>Fungi</taxon>
        <taxon>Dikarya</taxon>
        <taxon>Ascomycota</taxon>
        <taxon>Saccharomycotina</taxon>
        <taxon>Pichiomycetes</taxon>
        <taxon>Pichiales</taxon>
        <taxon>Pichiaceae</taxon>
        <taxon>Brettanomyces</taxon>
    </lineage>
</organism>
<dbReference type="GO" id="GO:0005634">
    <property type="term" value="C:nucleus"/>
    <property type="evidence" value="ECO:0007669"/>
    <property type="project" value="TreeGrafter"/>
</dbReference>
<dbReference type="SUPFAM" id="SSF140984">
    <property type="entry name" value="PTPA-like"/>
    <property type="match status" value="1"/>
</dbReference>
<evidence type="ECO:0000313" key="8">
    <source>
        <dbReference type="Proteomes" id="UP000290900"/>
    </source>
</evidence>
<keyword evidence="8" id="KW-1185">Reference proteome</keyword>
<dbReference type="PANTHER" id="PTHR10012">
    <property type="entry name" value="SERINE/THREONINE-PROTEIN PHOSPHATASE 2A REGULATORY SUBUNIT B"/>
    <property type="match status" value="1"/>
</dbReference>
<dbReference type="GO" id="GO:0003755">
    <property type="term" value="F:peptidyl-prolyl cis-trans isomerase activity"/>
    <property type="evidence" value="ECO:0007669"/>
    <property type="project" value="UniProtKB-KW"/>
</dbReference>
<evidence type="ECO:0000256" key="3">
    <source>
        <dbReference type="ARBA" id="ARBA00022490"/>
    </source>
</evidence>
<dbReference type="PANTHER" id="PTHR10012:SF5">
    <property type="entry name" value="SERINE_THREONINE-PROTEIN PHOSPHATASE 2A ACTIVATOR 2"/>
    <property type="match status" value="1"/>
</dbReference>
<dbReference type="CDD" id="cd04087">
    <property type="entry name" value="PTPA"/>
    <property type="match status" value="1"/>
</dbReference>
<comment type="subcellular location">
    <subcellularLocation>
        <location evidence="2 6">Cytoplasm</location>
    </subcellularLocation>
</comment>
<comment type="function">
    <text evidence="6">PPIases accelerate the folding of proteins. It catalyzes the cis-trans isomerization of proline imidic peptide bonds in oligopeptides.</text>
</comment>
<comment type="catalytic activity">
    <reaction evidence="1 6">
        <text>[protein]-peptidylproline (omega=180) = [protein]-peptidylproline (omega=0)</text>
        <dbReference type="Rhea" id="RHEA:16237"/>
        <dbReference type="Rhea" id="RHEA-COMP:10747"/>
        <dbReference type="Rhea" id="RHEA-COMP:10748"/>
        <dbReference type="ChEBI" id="CHEBI:83833"/>
        <dbReference type="ChEBI" id="CHEBI:83834"/>
        <dbReference type="EC" id="5.2.1.8"/>
    </reaction>
</comment>
<keyword evidence="4 6" id="KW-0697">Rotamase</keyword>
<dbReference type="GO" id="GO:0000159">
    <property type="term" value="C:protein phosphatase type 2A complex"/>
    <property type="evidence" value="ECO:0007669"/>
    <property type="project" value="TreeGrafter"/>
</dbReference>
<dbReference type="FunFam" id="1.20.120.1150:FF:000002">
    <property type="entry name" value="Serine/threonine-protein phosphatase 2A activator"/>
    <property type="match status" value="1"/>
</dbReference>
<dbReference type="OrthoDB" id="16120at2759"/>
<protein>
    <recommendedName>
        <fullName evidence="6">Serine/threonine-protein phosphatase 2A activator</fullName>
        <ecNumber evidence="6">5.2.1.8</ecNumber>
    </recommendedName>
    <alternativeName>
        <fullName evidence="6">Phosphotyrosyl phosphatase activator</fullName>
    </alternativeName>
</protein>
<dbReference type="Proteomes" id="UP000290900">
    <property type="component" value="Unassembled WGS sequence"/>
</dbReference>
<evidence type="ECO:0000256" key="1">
    <source>
        <dbReference type="ARBA" id="ARBA00000971"/>
    </source>
</evidence>
<dbReference type="InterPro" id="IPR043170">
    <property type="entry name" value="PTPA_C_lid"/>
</dbReference>
<reference evidence="7 8" key="1">
    <citation type="submission" date="2018-12" db="EMBL/GenBank/DDBJ databases">
        <authorList>
            <person name="Tiukova I."/>
            <person name="Dainat J."/>
        </authorList>
    </citation>
    <scope>NUCLEOTIDE SEQUENCE [LARGE SCALE GENOMIC DNA]</scope>
</reference>
<dbReference type="GO" id="GO:0007052">
    <property type="term" value="P:mitotic spindle organization"/>
    <property type="evidence" value="ECO:0007669"/>
    <property type="project" value="TreeGrafter"/>
</dbReference>
<comment type="similarity">
    <text evidence="6">Belongs to the PTPA-type PPIase family.</text>
</comment>
<dbReference type="EC" id="5.2.1.8" evidence="6"/>
<evidence type="ECO:0000256" key="5">
    <source>
        <dbReference type="ARBA" id="ARBA00023235"/>
    </source>
</evidence>
<gene>
    <name evidence="7" type="ORF">BRENAR_LOCUS2278</name>
</gene>
<accession>A0A448YKS1</accession>
<dbReference type="EMBL" id="CAACVR010000012">
    <property type="protein sequence ID" value="VEU21545.1"/>
    <property type="molecule type" value="Genomic_DNA"/>
</dbReference>
<dbReference type="Pfam" id="PF03095">
    <property type="entry name" value="PTPA"/>
    <property type="match status" value="1"/>
</dbReference>
<dbReference type="InterPro" id="IPR004327">
    <property type="entry name" value="Phstyr_phstse_ac"/>
</dbReference>
<evidence type="ECO:0000313" key="7">
    <source>
        <dbReference type="EMBL" id="VEU21545.1"/>
    </source>
</evidence>
<name>A0A448YKS1_BRENA</name>
<dbReference type="AlphaFoldDB" id="A0A448YKS1"/>
<dbReference type="GO" id="GO:0008160">
    <property type="term" value="F:protein tyrosine phosphatase activator activity"/>
    <property type="evidence" value="ECO:0007669"/>
    <property type="project" value="TreeGrafter"/>
</dbReference>
<sequence>MTKFLQPVKRLHTEEDLKKFQVSLTHHAVMDFIQRLANSVHGLELTDKTLPVNDRIQSILDILEEVDKISESHPIRLDTTSRFGKVEFRDFFDELSARATSLLHNHIHLDYDTGNDFTVELSTYLINSFGDRERIDYGSGHELNFLCFLYILDHLGYFESSEYDKSVVLKIFARYIQTMRGLQLKYWLEPAGSHGVWGLDDYHFLPFLFGAAQLSPFTRPRPLSIHNKDYVTEFKDKYFYFACINFINETKIGTTSLRQSSPMLDDISGVKTWKKIEEGMLKMYDAEVLSKLPVVQHFLFGAILPCPEGVPEHYDDEVDEDGCNHEVHSSWGDCCGIKVPSAVAASAMEHKKHHVPFD</sequence>
<evidence type="ECO:0000256" key="2">
    <source>
        <dbReference type="ARBA" id="ARBA00004496"/>
    </source>
</evidence>
<dbReference type="InterPro" id="IPR037218">
    <property type="entry name" value="PTPA_sf"/>
</dbReference>